<feature type="region of interest" description="Disordered" evidence="2">
    <location>
        <begin position="1008"/>
        <end position="1028"/>
    </location>
</feature>
<dbReference type="Pfam" id="PF20148">
    <property type="entry name" value="DUF6531"/>
    <property type="match status" value="1"/>
</dbReference>
<proteinExistence type="predicted"/>
<gene>
    <name evidence="5" type="ORF">KGA66_23710</name>
</gene>
<dbReference type="PANTHER" id="PTHR32305">
    <property type="match status" value="1"/>
</dbReference>
<dbReference type="InterPro" id="IPR050708">
    <property type="entry name" value="T6SS_VgrG/RHS"/>
</dbReference>
<organism evidence="5 6">
    <name type="scientific">Actinocrinis puniceicyclus</name>
    <dbReference type="NCBI Taxonomy" id="977794"/>
    <lineage>
        <taxon>Bacteria</taxon>
        <taxon>Bacillati</taxon>
        <taxon>Actinomycetota</taxon>
        <taxon>Actinomycetes</taxon>
        <taxon>Catenulisporales</taxon>
        <taxon>Actinospicaceae</taxon>
        <taxon>Actinocrinis</taxon>
    </lineage>
</organism>
<feature type="domain" description="DUF6531" evidence="3">
    <location>
        <begin position="112"/>
        <end position="180"/>
    </location>
</feature>
<evidence type="ECO:0000256" key="2">
    <source>
        <dbReference type="SAM" id="MobiDB-lite"/>
    </source>
</evidence>
<dbReference type="Proteomes" id="UP000677913">
    <property type="component" value="Unassembled WGS sequence"/>
</dbReference>
<keyword evidence="1" id="KW-0677">Repeat</keyword>
<evidence type="ECO:0000259" key="4">
    <source>
        <dbReference type="Pfam" id="PF25023"/>
    </source>
</evidence>
<dbReference type="Pfam" id="PF05593">
    <property type="entry name" value="RHS_repeat"/>
    <property type="match status" value="5"/>
</dbReference>
<dbReference type="InterPro" id="IPR022385">
    <property type="entry name" value="Rhs_assc_core"/>
</dbReference>
<reference evidence="5" key="1">
    <citation type="submission" date="2021-04" db="EMBL/GenBank/DDBJ databases">
        <title>Genome based classification of Actinospica acidithermotolerans sp. nov., an actinobacterium isolated from an Indonesian hot spring.</title>
        <authorList>
            <person name="Kusuma A.B."/>
            <person name="Putra K.E."/>
            <person name="Nafisah S."/>
            <person name="Loh J."/>
            <person name="Nouioui I."/>
            <person name="Goodfellow M."/>
        </authorList>
    </citation>
    <scope>NUCLEOTIDE SEQUENCE</scope>
    <source>
        <strain evidence="5">DSM 45618</strain>
    </source>
</reference>
<sequence>MAGGEEKAIFVALRDDAQKALKDAGEKAGSFAEETAQGAEKNLDAHLATENEVTDSINAIGKRPAEAPLENPVSKMPKTSGGGGRPSVPEGDVTDAGVSSGGARSAETGATDPVDVVSGQLLEKVIDFSLPGVLPLVLRRTYASGYTRGALFGPGWSSTVDMRLVVGDDGTVRFLGDDAQCLDYGVPTGLRLGLPAYPAYGERWALERDTSAAAWTVTDPRSGLTYRFAAEGGARPLEAIRDRSGNEISFHRDERGLPYEVEHSGGYRIRTVLIETAGGVRLAGYELDSAGALATLVGFEYDQAGRLVRVIDSTGAAHGYEYDAHDRICAWTDRRGYRYPYRYDEAGRVVETGEPGGFKHALIAYDPAARVTRVTDALGHTSAYHYDRFQQITKIVDPLGAETLLHKDAFGRLLKHTTPLGHTTAFEYDTDGNRTRILYPDGQRLSMAYAGPGQLAQVDFADGARWRYIYDERGNVLSETDPLGATTVFGYDGHGALVTVTDPLGAVQRYENDAAGLPIAAVDPHGARTTIARDTHGRVTAITTPDGAVTRIERDSEGRVLARIAPDGAVTRYSYDVAGNQVAIADPSGRCTRVDYGPFHIPVARVNPDGTRHIFAYDAELRLTGVTGPTGLTWSYRYDENGQRVVERDFDGREQTYAFDQDGRLTTYTAPGEVTSSYQRDAAGRLVELRAGEQVSRFGYDPVGRLVRAENEHATVTIERDLLGRAVREQINGRSVAREYDAAGNLSARTTPSGAVSQWAYDAVGDAVRLAAGPATVTFARDMLGREIRRDVGQVALDQSYDTAGRLAGQRLTAGGRVLQERTYGYDADGLPMRIIDLLRGTRDLQLDRAGQITAVLAADHAERYSYDPVGNLAAADIAGVPTDTAAAAVTGRYTVTATRVTAAGRTQYTYDARGNLATKTRRTLSGQRVEWSYTWDAHNRLTAVTRPDGQRWTYCYDALGRRIEKARLTDDGRATDTVRFAWDGTTLVEQTTTGDDGTTATTTWDYEPAGHRPAAQRRTVEPANTDREAEQQRIDAQFWAIVTDLAGTPQELVCADGSIAWARRALLWGRPLDDAEPGGEDAACPIGFPGQYHDLETGLYYNNQRYYDPDTASYLSPDPVGLEAAPNPTRYVANPMAGVDPLGLTPQGPTPRMKTDDELQADADAIHEGFRTAYGDRTYNARTVSTFQGEDGSLYYSVNGSKSYPGMDETAKNMGYSRVFGTKYMAPEQTDAEQIMLNAVDKKAVPDTGRIATSRVPCQEFRNTGKPAQNCAARIASYPRIRLVGRFASP</sequence>
<feature type="compositionally biased region" description="Basic and acidic residues" evidence="2">
    <location>
        <begin position="1019"/>
        <end position="1028"/>
    </location>
</feature>
<dbReference type="InterPro" id="IPR056823">
    <property type="entry name" value="TEN-like_YD-shell"/>
</dbReference>
<dbReference type="InterPro" id="IPR006530">
    <property type="entry name" value="YD"/>
</dbReference>
<dbReference type="InterPro" id="IPR031325">
    <property type="entry name" value="RHS_repeat"/>
</dbReference>
<dbReference type="RefSeq" id="WP_211470789.1">
    <property type="nucleotide sequence ID" value="NZ_JAGSXH010000119.1"/>
</dbReference>
<evidence type="ECO:0000313" key="6">
    <source>
        <dbReference type="Proteomes" id="UP000677913"/>
    </source>
</evidence>
<dbReference type="PANTHER" id="PTHR32305:SF15">
    <property type="entry name" value="PROTEIN RHSA-RELATED"/>
    <property type="match status" value="1"/>
</dbReference>
<evidence type="ECO:0000313" key="5">
    <source>
        <dbReference type="EMBL" id="MBS2966072.1"/>
    </source>
</evidence>
<accession>A0A8J7WT94</accession>
<dbReference type="EMBL" id="JAGSXH010000119">
    <property type="protein sequence ID" value="MBS2966072.1"/>
    <property type="molecule type" value="Genomic_DNA"/>
</dbReference>
<feature type="region of interest" description="Disordered" evidence="2">
    <location>
        <begin position="20"/>
        <end position="111"/>
    </location>
</feature>
<keyword evidence="6" id="KW-1185">Reference proteome</keyword>
<protein>
    <submittedName>
        <fullName evidence="5">RHS repeat protein</fullName>
    </submittedName>
</protein>
<dbReference type="NCBIfam" id="TIGR01643">
    <property type="entry name" value="YD_repeat_2x"/>
    <property type="match status" value="10"/>
</dbReference>
<dbReference type="InterPro" id="IPR045351">
    <property type="entry name" value="DUF6531"/>
</dbReference>
<evidence type="ECO:0000259" key="3">
    <source>
        <dbReference type="Pfam" id="PF20148"/>
    </source>
</evidence>
<dbReference type="Gene3D" id="2.180.10.10">
    <property type="entry name" value="RHS repeat-associated core"/>
    <property type="match status" value="2"/>
</dbReference>
<feature type="domain" description="Teneurin-like YD-shell" evidence="4">
    <location>
        <begin position="795"/>
        <end position="968"/>
    </location>
</feature>
<dbReference type="NCBIfam" id="TIGR03696">
    <property type="entry name" value="Rhs_assc_core"/>
    <property type="match status" value="1"/>
</dbReference>
<comment type="caution">
    <text evidence="5">The sequence shown here is derived from an EMBL/GenBank/DDBJ whole genome shotgun (WGS) entry which is preliminary data.</text>
</comment>
<dbReference type="Pfam" id="PF25023">
    <property type="entry name" value="TEN_YD-shell"/>
    <property type="match status" value="2"/>
</dbReference>
<feature type="domain" description="Teneurin-like YD-shell" evidence="4">
    <location>
        <begin position="531"/>
        <end position="705"/>
    </location>
</feature>
<evidence type="ECO:0000256" key="1">
    <source>
        <dbReference type="ARBA" id="ARBA00022737"/>
    </source>
</evidence>
<dbReference type="SUPFAM" id="SSF69304">
    <property type="entry name" value="Tricorn protease N-terminal domain"/>
    <property type="match status" value="2"/>
</dbReference>
<name>A0A8J7WT94_9ACTN</name>